<evidence type="ECO:0000256" key="3">
    <source>
        <dbReference type="ARBA" id="ARBA00022989"/>
    </source>
</evidence>
<keyword evidence="3" id="KW-1133">Transmembrane helix</keyword>
<feature type="coiled-coil region" evidence="5">
    <location>
        <begin position="25"/>
        <end position="84"/>
    </location>
</feature>
<dbReference type="GO" id="GO:0005737">
    <property type="term" value="C:cytoplasm"/>
    <property type="evidence" value="ECO:0007669"/>
    <property type="project" value="TreeGrafter"/>
</dbReference>
<evidence type="ECO:0000256" key="5">
    <source>
        <dbReference type="SAM" id="Coils"/>
    </source>
</evidence>
<evidence type="ECO:0000256" key="1">
    <source>
        <dbReference type="ARBA" id="ARBA00004370"/>
    </source>
</evidence>
<dbReference type="OrthoDB" id="266334at2759"/>
<comment type="caution">
    <text evidence="6">The sequence shown here is derived from an EMBL/GenBank/DDBJ whole genome shotgun (WGS) entry which is preliminary data.</text>
</comment>
<name>A0A7J7LTL3_9MAGN</name>
<dbReference type="AlphaFoldDB" id="A0A7J7LTL3"/>
<dbReference type="PANTHER" id="PTHR12953:SF3">
    <property type="entry name" value="SUN DOMAIN-CONTAINING PROTEIN 5"/>
    <property type="match status" value="1"/>
</dbReference>
<dbReference type="InterPro" id="IPR045120">
    <property type="entry name" value="Suco/Slp1-like"/>
</dbReference>
<dbReference type="PANTHER" id="PTHR12953">
    <property type="entry name" value="MEMBRANE PROTEIN CH1 RELATED"/>
    <property type="match status" value="1"/>
</dbReference>
<keyword evidence="4" id="KW-0472">Membrane</keyword>
<keyword evidence="2" id="KW-0812">Transmembrane</keyword>
<gene>
    <name evidence="6" type="ORF">GIB67_033375</name>
</gene>
<reference evidence="6 7" key="1">
    <citation type="journal article" date="2020" name="IScience">
        <title>Genome Sequencing of the Endangered Kingdonia uniflora (Circaeasteraceae, Ranunculales) Reveals Potential Mechanisms of Evolutionary Specialization.</title>
        <authorList>
            <person name="Sun Y."/>
            <person name="Deng T."/>
            <person name="Zhang A."/>
            <person name="Moore M.J."/>
            <person name="Landis J.B."/>
            <person name="Lin N."/>
            <person name="Zhang H."/>
            <person name="Zhang X."/>
            <person name="Huang J."/>
            <person name="Zhang X."/>
            <person name="Sun H."/>
            <person name="Wang H."/>
        </authorList>
    </citation>
    <scope>NUCLEOTIDE SEQUENCE [LARGE SCALE GENOMIC DNA]</scope>
    <source>
        <strain evidence="6">TB1705</strain>
        <tissue evidence="6">Leaf</tissue>
    </source>
</reference>
<evidence type="ECO:0000256" key="2">
    <source>
        <dbReference type="ARBA" id="ARBA00022692"/>
    </source>
</evidence>
<proteinExistence type="predicted"/>
<evidence type="ECO:0000256" key="4">
    <source>
        <dbReference type="ARBA" id="ARBA00023136"/>
    </source>
</evidence>
<organism evidence="6 7">
    <name type="scientific">Kingdonia uniflora</name>
    <dbReference type="NCBI Taxonomy" id="39325"/>
    <lineage>
        <taxon>Eukaryota</taxon>
        <taxon>Viridiplantae</taxon>
        <taxon>Streptophyta</taxon>
        <taxon>Embryophyta</taxon>
        <taxon>Tracheophyta</taxon>
        <taxon>Spermatophyta</taxon>
        <taxon>Magnoliopsida</taxon>
        <taxon>Ranunculales</taxon>
        <taxon>Circaeasteraceae</taxon>
        <taxon>Kingdonia</taxon>
    </lineage>
</organism>
<dbReference type="Proteomes" id="UP000541444">
    <property type="component" value="Unassembled WGS sequence"/>
</dbReference>
<evidence type="ECO:0000313" key="6">
    <source>
        <dbReference type="EMBL" id="KAF6146016.1"/>
    </source>
</evidence>
<dbReference type="GO" id="GO:0016020">
    <property type="term" value="C:membrane"/>
    <property type="evidence" value="ECO:0007669"/>
    <property type="project" value="UniProtKB-SubCell"/>
</dbReference>
<keyword evidence="7" id="KW-1185">Reference proteome</keyword>
<dbReference type="GO" id="GO:0034975">
    <property type="term" value="P:protein folding in endoplasmic reticulum"/>
    <property type="evidence" value="ECO:0007669"/>
    <property type="project" value="TreeGrafter"/>
</dbReference>
<dbReference type="EMBL" id="JACGCM010002017">
    <property type="protein sequence ID" value="KAF6146016.1"/>
    <property type="molecule type" value="Genomic_DNA"/>
</dbReference>
<protein>
    <submittedName>
        <fullName evidence="6">Uncharacterized protein</fullName>
    </submittedName>
</protein>
<keyword evidence="5" id="KW-0175">Coiled coil</keyword>
<accession>A0A7J7LTL3</accession>
<sequence>MEVRHQPNGRIPGDTVVLKILMQKVRSLELNLTVLQEYIKELNRRHANTSPELDKELSKNTLLLEKANHEIKALIEKKEVMENEIGKLEFWKFDVAS</sequence>
<comment type="subcellular location">
    <subcellularLocation>
        <location evidence="1">Membrane</location>
    </subcellularLocation>
</comment>
<evidence type="ECO:0000313" key="7">
    <source>
        <dbReference type="Proteomes" id="UP000541444"/>
    </source>
</evidence>